<dbReference type="EMBL" id="UOEP01000088">
    <property type="protein sequence ID" value="VAW18511.1"/>
    <property type="molecule type" value="Genomic_DNA"/>
</dbReference>
<dbReference type="InterPro" id="IPR011990">
    <property type="entry name" value="TPR-like_helical_dom_sf"/>
</dbReference>
<evidence type="ECO:0000313" key="7">
    <source>
        <dbReference type="EMBL" id="VAW18511.1"/>
    </source>
</evidence>
<dbReference type="AlphaFoldDB" id="A0A3B0TIM1"/>
<evidence type="ECO:0000259" key="5">
    <source>
        <dbReference type="Pfam" id="PF07980"/>
    </source>
</evidence>
<evidence type="ECO:0000259" key="6">
    <source>
        <dbReference type="Pfam" id="PF14322"/>
    </source>
</evidence>
<name>A0A3B0TIM1_9ZZZZ</name>
<reference evidence="7" key="1">
    <citation type="submission" date="2018-06" db="EMBL/GenBank/DDBJ databases">
        <authorList>
            <person name="Zhirakovskaya E."/>
        </authorList>
    </citation>
    <scope>NUCLEOTIDE SEQUENCE</scope>
</reference>
<feature type="domain" description="SusD-like N-terminal" evidence="6">
    <location>
        <begin position="80"/>
        <end position="210"/>
    </location>
</feature>
<dbReference type="Gene3D" id="1.25.40.390">
    <property type="match status" value="1"/>
</dbReference>
<evidence type="ECO:0000256" key="3">
    <source>
        <dbReference type="ARBA" id="ARBA00023136"/>
    </source>
</evidence>
<gene>
    <name evidence="7" type="ORF">MNBD_BACTEROID01-2244</name>
</gene>
<dbReference type="Pfam" id="PF14322">
    <property type="entry name" value="SusD-like_3"/>
    <property type="match status" value="1"/>
</dbReference>
<keyword evidence="3" id="KW-0472">Membrane</keyword>
<comment type="subcellular location">
    <subcellularLocation>
        <location evidence="1">Cell outer membrane</location>
    </subcellularLocation>
</comment>
<sequence length="565" mass="64003">MKILKYILLISIIVLIGSCQEDFLNRPPLDKIGTESYWKTAGDLENYVLQFYPKLPSHGSGAGMPREDANSDNMILAVANSVMNGERAPTPGNWIGDWEEIRSINIFFDNYQNVEAGLNTYQHYLGEAHFFRAWFYFNLVKKYGDVPWYSSALYPGSEELMKARDPRTLVIDNILSDIDNAIQYLDTRADIGNARLNKEAALAFKTRVALFEGTWQKYHAGTPFATQGANPDKYFQACVAAAEELMGGSYTKGLYSNYYELFGLDNMSSVREVLLYRVANSSESMGNNVQFYTTRRTNQMSITWELITSYLNKDGVPYDYLELAAMAKGNAFLAQIAADCDPRLKATVWIPGDLRVASANETFDKPFIDRGGEELCATGFQVKKFSNPYSSGAGKDWGGNSETGYILFRYAEVLLNYAEAKYELDGTVATTQLNLLRARVRMPNFTVNPQSADLNPVDYGYSISDELYEIRRERRVELALEGLRQEDYQRWAAHNLFAGKRPLGYPFDPAEFPSYNPPLDTNGLIDYYKNQLPDGYQFRSGQDYLDDIPQDELTLNPNLIQNPGW</sequence>
<keyword evidence="7" id="KW-0449">Lipoprotein</keyword>
<evidence type="ECO:0000256" key="4">
    <source>
        <dbReference type="ARBA" id="ARBA00023237"/>
    </source>
</evidence>
<keyword evidence="2" id="KW-0732">Signal</keyword>
<feature type="domain" description="RagB/SusD" evidence="5">
    <location>
        <begin position="283"/>
        <end position="565"/>
    </location>
</feature>
<dbReference type="GO" id="GO:0009279">
    <property type="term" value="C:cell outer membrane"/>
    <property type="evidence" value="ECO:0007669"/>
    <property type="project" value="UniProtKB-SubCell"/>
</dbReference>
<protein>
    <submittedName>
        <fullName evidence="7">Cell surface glycan-binding lipoprotein, utilization system for glycans and polysaccharides (PUL), SusD family</fullName>
    </submittedName>
</protein>
<keyword evidence="4" id="KW-0998">Cell outer membrane</keyword>
<dbReference type="PROSITE" id="PS51257">
    <property type="entry name" value="PROKAR_LIPOPROTEIN"/>
    <property type="match status" value="1"/>
</dbReference>
<accession>A0A3B0TIM1</accession>
<evidence type="ECO:0000256" key="1">
    <source>
        <dbReference type="ARBA" id="ARBA00004442"/>
    </source>
</evidence>
<dbReference type="InterPro" id="IPR033985">
    <property type="entry name" value="SusD-like_N"/>
</dbReference>
<organism evidence="7">
    <name type="scientific">hydrothermal vent metagenome</name>
    <dbReference type="NCBI Taxonomy" id="652676"/>
    <lineage>
        <taxon>unclassified sequences</taxon>
        <taxon>metagenomes</taxon>
        <taxon>ecological metagenomes</taxon>
    </lineage>
</organism>
<evidence type="ECO:0000256" key="2">
    <source>
        <dbReference type="ARBA" id="ARBA00022729"/>
    </source>
</evidence>
<dbReference type="SUPFAM" id="SSF48452">
    <property type="entry name" value="TPR-like"/>
    <property type="match status" value="1"/>
</dbReference>
<dbReference type="Pfam" id="PF07980">
    <property type="entry name" value="SusD_RagB"/>
    <property type="match status" value="1"/>
</dbReference>
<proteinExistence type="predicted"/>
<dbReference type="InterPro" id="IPR012944">
    <property type="entry name" value="SusD_RagB_dom"/>
</dbReference>